<feature type="transmembrane region" description="Helical" evidence="6">
    <location>
        <begin position="58"/>
        <end position="77"/>
    </location>
</feature>
<keyword evidence="2" id="KW-0813">Transport</keyword>
<proteinExistence type="predicted"/>
<reference evidence="8 9" key="1">
    <citation type="submission" date="2020-02" db="EMBL/GenBank/DDBJ databases">
        <title>Partial ammonium oxidation to N2 by heterotrophic bacteria.</title>
        <authorList>
            <person name="Wu M."/>
        </authorList>
    </citation>
    <scope>NUCLEOTIDE SEQUENCE [LARGE SCALE GENOMIC DNA]</scope>
    <source>
        <strain evidence="8 9">HO-1</strain>
    </source>
</reference>
<keyword evidence="4 6" id="KW-1133">Transmembrane helix</keyword>
<protein>
    <submittedName>
        <fullName evidence="8">MFS transporter</fullName>
    </submittedName>
</protein>
<evidence type="ECO:0000256" key="3">
    <source>
        <dbReference type="ARBA" id="ARBA00022692"/>
    </source>
</evidence>
<evidence type="ECO:0000313" key="8">
    <source>
        <dbReference type="EMBL" id="QXX79651.1"/>
    </source>
</evidence>
<feature type="transmembrane region" description="Helical" evidence="6">
    <location>
        <begin position="313"/>
        <end position="331"/>
    </location>
</feature>
<dbReference type="Pfam" id="PF07690">
    <property type="entry name" value="MFS_1"/>
    <property type="match status" value="1"/>
</dbReference>
<evidence type="ECO:0000256" key="1">
    <source>
        <dbReference type="ARBA" id="ARBA00004127"/>
    </source>
</evidence>
<dbReference type="CDD" id="cd17502">
    <property type="entry name" value="MFS_Azr1_MDR_like"/>
    <property type="match status" value="1"/>
</dbReference>
<gene>
    <name evidence="8" type="ORF">FE795_11905</name>
</gene>
<sequence>MAKVSETEQKNPGRVLSVTESILAMMGLCFVVMLVAIDQTVVGTALPTIVSELHGFELYAWVATAYLLTSVITVPIFGRLGDFYGRRRFVLVSIVLFTLASVLCGMAQSMMQLVLARGLQGVAGGMLVGTAFACVPDLFPDPRVRLRWQVMLSASFGIANGIGPFLGGVLTQYYGWRSVFYVNLPVGLLSLYFVYRYLPQIRHFRQDKVRLDWLGAVLLMIGLACIQLLVELLPLYGGSYLMVLLGLCSLVAFSLLVAWERRVAEPLLPLVLFSSPAQLSLLVLSAGLGFILFGLLFYAPLLLQGGYGLRPQTAGLLITPLVVFITVGSIINGRTITRLRRPAMMLYLGLVLLTIACLGMVFNRKTDPHWHFVLYATLAGTGVGCIMPNLTVFAQEIVERSMLGITTAMLQSMRMVGGMLGTAVIGTLINYQYGEAIRTQLVALPETVAHALQDPQVLMSVSEQTQFLEQAGEQGQMYLGLARDALAHAVNMGMAVTLLLIVWCFYWVRKVPPIRFTRQEQS</sequence>
<evidence type="ECO:0000256" key="6">
    <source>
        <dbReference type="SAM" id="Phobius"/>
    </source>
</evidence>
<evidence type="ECO:0000256" key="4">
    <source>
        <dbReference type="ARBA" id="ARBA00022989"/>
    </source>
</evidence>
<feature type="transmembrane region" description="Helical" evidence="6">
    <location>
        <begin position="374"/>
        <end position="394"/>
    </location>
</feature>
<dbReference type="PANTHER" id="PTHR23501:SF191">
    <property type="entry name" value="VACUOLAR BASIC AMINO ACID TRANSPORTER 4"/>
    <property type="match status" value="1"/>
</dbReference>
<dbReference type="PANTHER" id="PTHR23501">
    <property type="entry name" value="MAJOR FACILITATOR SUPERFAMILY"/>
    <property type="match status" value="1"/>
</dbReference>
<name>A0ABX8SUF6_9BURK</name>
<feature type="transmembrane region" description="Helical" evidence="6">
    <location>
        <begin position="210"/>
        <end position="230"/>
    </location>
</feature>
<feature type="transmembrane region" description="Helical" evidence="6">
    <location>
        <begin position="343"/>
        <end position="362"/>
    </location>
</feature>
<keyword evidence="9" id="KW-1185">Reference proteome</keyword>
<feature type="transmembrane region" description="Helical" evidence="6">
    <location>
        <begin position="151"/>
        <end position="174"/>
    </location>
</feature>
<dbReference type="Proteomes" id="UP000826050">
    <property type="component" value="Chromosome"/>
</dbReference>
<organism evidence="8 9">
    <name type="scientific">Alcaligenes ammonioxydans</name>
    <dbReference type="NCBI Taxonomy" id="2582914"/>
    <lineage>
        <taxon>Bacteria</taxon>
        <taxon>Pseudomonadati</taxon>
        <taxon>Pseudomonadota</taxon>
        <taxon>Betaproteobacteria</taxon>
        <taxon>Burkholderiales</taxon>
        <taxon>Alcaligenaceae</taxon>
        <taxon>Alcaligenes</taxon>
    </lineage>
</organism>
<feature type="transmembrane region" description="Helical" evidence="6">
    <location>
        <begin position="21"/>
        <end position="46"/>
    </location>
</feature>
<dbReference type="SUPFAM" id="SSF103473">
    <property type="entry name" value="MFS general substrate transporter"/>
    <property type="match status" value="1"/>
</dbReference>
<feature type="transmembrane region" description="Helical" evidence="6">
    <location>
        <begin position="415"/>
        <end position="433"/>
    </location>
</feature>
<dbReference type="PROSITE" id="PS50850">
    <property type="entry name" value="MFS"/>
    <property type="match status" value="1"/>
</dbReference>
<evidence type="ECO:0000259" key="7">
    <source>
        <dbReference type="PROSITE" id="PS50850"/>
    </source>
</evidence>
<dbReference type="InterPro" id="IPR036259">
    <property type="entry name" value="MFS_trans_sf"/>
</dbReference>
<feature type="transmembrane region" description="Helical" evidence="6">
    <location>
        <begin position="236"/>
        <end position="259"/>
    </location>
</feature>
<dbReference type="Gene3D" id="1.20.1720.10">
    <property type="entry name" value="Multidrug resistance protein D"/>
    <property type="match status" value="1"/>
</dbReference>
<dbReference type="InterPro" id="IPR020846">
    <property type="entry name" value="MFS_dom"/>
</dbReference>
<dbReference type="RefSeq" id="WP_131070724.1">
    <property type="nucleotide sequence ID" value="NZ_CP049362.1"/>
</dbReference>
<feature type="transmembrane region" description="Helical" evidence="6">
    <location>
        <begin position="89"/>
        <end position="110"/>
    </location>
</feature>
<evidence type="ECO:0000313" key="9">
    <source>
        <dbReference type="Proteomes" id="UP000826050"/>
    </source>
</evidence>
<evidence type="ECO:0000256" key="5">
    <source>
        <dbReference type="ARBA" id="ARBA00023136"/>
    </source>
</evidence>
<comment type="subcellular location">
    <subcellularLocation>
        <location evidence="1">Endomembrane system</location>
        <topology evidence="1">Multi-pass membrane protein</topology>
    </subcellularLocation>
</comment>
<keyword evidence="5 6" id="KW-0472">Membrane</keyword>
<feature type="transmembrane region" description="Helical" evidence="6">
    <location>
        <begin position="485"/>
        <end position="508"/>
    </location>
</feature>
<dbReference type="EMBL" id="CP049362">
    <property type="protein sequence ID" value="QXX79651.1"/>
    <property type="molecule type" value="Genomic_DNA"/>
</dbReference>
<feature type="transmembrane region" description="Helical" evidence="6">
    <location>
        <begin position="122"/>
        <end position="139"/>
    </location>
</feature>
<accession>A0ABX8SUF6</accession>
<dbReference type="Gene3D" id="1.20.1250.20">
    <property type="entry name" value="MFS general substrate transporter like domains"/>
    <property type="match status" value="1"/>
</dbReference>
<feature type="transmembrane region" description="Helical" evidence="6">
    <location>
        <begin position="180"/>
        <end position="198"/>
    </location>
</feature>
<feature type="transmembrane region" description="Helical" evidence="6">
    <location>
        <begin position="279"/>
        <end position="301"/>
    </location>
</feature>
<keyword evidence="3 6" id="KW-0812">Transmembrane</keyword>
<dbReference type="InterPro" id="IPR011701">
    <property type="entry name" value="MFS"/>
</dbReference>
<feature type="domain" description="Major facilitator superfamily (MFS) profile" evidence="7">
    <location>
        <begin position="24"/>
        <end position="466"/>
    </location>
</feature>
<evidence type="ECO:0000256" key="2">
    <source>
        <dbReference type="ARBA" id="ARBA00022448"/>
    </source>
</evidence>